<evidence type="ECO:0000313" key="1">
    <source>
        <dbReference type="EMBL" id="GFH30770.1"/>
    </source>
</evidence>
<reference evidence="1 2" key="1">
    <citation type="submission" date="2020-02" db="EMBL/GenBank/DDBJ databases">
        <title>Draft genome sequence of Haematococcus lacustris strain NIES-144.</title>
        <authorList>
            <person name="Morimoto D."/>
            <person name="Nakagawa S."/>
            <person name="Yoshida T."/>
            <person name="Sawayama S."/>
        </authorList>
    </citation>
    <scope>NUCLEOTIDE SEQUENCE [LARGE SCALE GENOMIC DNA]</scope>
    <source>
        <strain evidence="1 2">NIES-144</strain>
    </source>
</reference>
<keyword evidence="2" id="KW-1185">Reference proteome</keyword>
<protein>
    <submittedName>
        <fullName evidence="1">Uncharacterized protein</fullName>
    </submittedName>
</protein>
<gene>
    <name evidence="1" type="ORF">HaLaN_29688</name>
</gene>
<accession>A0A6A0AD29</accession>
<dbReference type="EMBL" id="BLLF01005135">
    <property type="protein sequence ID" value="GFH30770.1"/>
    <property type="molecule type" value="Genomic_DNA"/>
</dbReference>
<dbReference type="Proteomes" id="UP000485058">
    <property type="component" value="Unassembled WGS sequence"/>
</dbReference>
<feature type="non-terminal residue" evidence="1">
    <location>
        <position position="77"/>
    </location>
</feature>
<name>A0A6A0AD29_HAELA</name>
<feature type="non-terminal residue" evidence="1">
    <location>
        <position position="1"/>
    </location>
</feature>
<dbReference type="AlphaFoldDB" id="A0A6A0AD29"/>
<proteinExistence type="predicted"/>
<evidence type="ECO:0000313" key="2">
    <source>
        <dbReference type="Proteomes" id="UP000485058"/>
    </source>
</evidence>
<organism evidence="1 2">
    <name type="scientific">Haematococcus lacustris</name>
    <name type="common">Green alga</name>
    <name type="synonym">Haematococcus pluvialis</name>
    <dbReference type="NCBI Taxonomy" id="44745"/>
    <lineage>
        <taxon>Eukaryota</taxon>
        <taxon>Viridiplantae</taxon>
        <taxon>Chlorophyta</taxon>
        <taxon>core chlorophytes</taxon>
        <taxon>Chlorophyceae</taxon>
        <taxon>CS clade</taxon>
        <taxon>Chlamydomonadales</taxon>
        <taxon>Haematococcaceae</taxon>
        <taxon>Haematococcus</taxon>
    </lineage>
</organism>
<sequence>WGHWGVGVSRLAAFGARKLLTRPVQSPWRTTYLDADTRITHAAGGIVFLVISSTQLEVHYREATAEAKQSERCRRAE</sequence>
<comment type="caution">
    <text evidence="1">The sequence shown here is derived from an EMBL/GenBank/DDBJ whole genome shotgun (WGS) entry which is preliminary data.</text>
</comment>